<dbReference type="EMBL" id="JBBHLL010000098">
    <property type="protein sequence ID" value="KAK7816996.1"/>
    <property type="molecule type" value="Genomic_DNA"/>
</dbReference>
<name>A0AAW0ISB0_MYOGA</name>
<accession>A0AAW0ISB0</accession>
<sequence>MKKFSVWLHCDSLSGTHNMYSQYHHLTPTGAVIRCYTDMGAQHHAFAHSIQIMKVEETAACRPASITPCSSSHCHTAVPAQASLHRQKV</sequence>
<dbReference type="InterPro" id="IPR021138">
    <property type="entry name" value="Ribosomal_eL20_eukaryotes"/>
</dbReference>
<dbReference type="SUPFAM" id="SSF160374">
    <property type="entry name" value="RplX-like"/>
    <property type="match status" value="1"/>
</dbReference>
<evidence type="ECO:0000313" key="6">
    <source>
        <dbReference type="Proteomes" id="UP001488838"/>
    </source>
</evidence>
<comment type="caution">
    <text evidence="5">The sequence shown here is derived from an EMBL/GenBank/DDBJ whole genome shotgun (WGS) entry which is preliminary data.</text>
</comment>
<dbReference type="GO" id="GO:0005840">
    <property type="term" value="C:ribosome"/>
    <property type="evidence" value="ECO:0007669"/>
    <property type="project" value="InterPro"/>
</dbReference>
<organism evidence="5 6">
    <name type="scientific">Myodes glareolus</name>
    <name type="common">Bank vole</name>
    <name type="synonym">Clethrionomys glareolus</name>
    <dbReference type="NCBI Taxonomy" id="447135"/>
    <lineage>
        <taxon>Eukaryota</taxon>
        <taxon>Metazoa</taxon>
        <taxon>Chordata</taxon>
        <taxon>Craniata</taxon>
        <taxon>Vertebrata</taxon>
        <taxon>Euteleostomi</taxon>
        <taxon>Mammalia</taxon>
        <taxon>Eutheria</taxon>
        <taxon>Euarchontoglires</taxon>
        <taxon>Glires</taxon>
        <taxon>Rodentia</taxon>
        <taxon>Myomorpha</taxon>
        <taxon>Muroidea</taxon>
        <taxon>Cricetidae</taxon>
        <taxon>Arvicolinae</taxon>
        <taxon>Myodes</taxon>
    </lineage>
</organism>
<dbReference type="Gene3D" id="3.10.20.10">
    <property type="match status" value="1"/>
</dbReference>
<reference evidence="5 6" key="1">
    <citation type="journal article" date="2023" name="bioRxiv">
        <title>Conserved and derived expression patterns and positive selection on dental genes reveal complex evolutionary context of ever-growing rodent molars.</title>
        <authorList>
            <person name="Calamari Z.T."/>
            <person name="Song A."/>
            <person name="Cohen E."/>
            <person name="Akter M."/>
            <person name="Roy R.D."/>
            <person name="Hallikas O."/>
            <person name="Christensen M.M."/>
            <person name="Li P."/>
            <person name="Marangoni P."/>
            <person name="Jernvall J."/>
            <person name="Klein O.D."/>
        </authorList>
    </citation>
    <scope>NUCLEOTIDE SEQUENCE [LARGE SCALE GENOMIC DNA]</scope>
    <source>
        <strain evidence="5">V071</strain>
    </source>
</reference>
<dbReference type="PANTHER" id="PTHR10052">
    <property type="entry name" value="60S RIBOSOMAL PROTEIN L18A"/>
    <property type="match status" value="1"/>
</dbReference>
<evidence type="ECO:0000313" key="5">
    <source>
        <dbReference type="EMBL" id="KAK7816996.1"/>
    </source>
</evidence>
<dbReference type="InterPro" id="IPR023573">
    <property type="entry name" value="Ribosomal_eL20_dom"/>
</dbReference>
<dbReference type="GO" id="GO:0003735">
    <property type="term" value="F:structural constituent of ribosome"/>
    <property type="evidence" value="ECO:0007669"/>
    <property type="project" value="InterPro"/>
</dbReference>
<keyword evidence="6" id="KW-1185">Reference proteome</keyword>
<evidence type="ECO:0000256" key="3">
    <source>
        <dbReference type="ARBA" id="ARBA00046816"/>
    </source>
</evidence>
<proteinExistence type="predicted"/>
<gene>
    <name evidence="5" type="ORF">U0070_014339</name>
</gene>
<feature type="domain" description="Large ribosomal subunit protein eL20" evidence="4">
    <location>
        <begin position="14"/>
        <end position="56"/>
    </location>
</feature>
<evidence type="ECO:0000259" key="4">
    <source>
        <dbReference type="Pfam" id="PF01775"/>
    </source>
</evidence>
<dbReference type="GO" id="GO:0006412">
    <property type="term" value="P:translation"/>
    <property type="evidence" value="ECO:0007669"/>
    <property type="project" value="InterPro"/>
</dbReference>
<evidence type="ECO:0000256" key="1">
    <source>
        <dbReference type="ARBA" id="ARBA00035220"/>
    </source>
</evidence>
<protein>
    <recommendedName>
        <fullName evidence="1">Large ribosomal subunit protein eL20</fullName>
    </recommendedName>
    <alternativeName>
        <fullName evidence="2">60S ribosomal protein L18a</fullName>
    </alternativeName>
</protein>
<dbReference type="Proteomes" id="UP001488838">
    <property type="component" value="Unassembled WGS sequence"/>
</dbReference>
<dbReference type="AlphaFoldDB" id="A0AAW0ISB0"/>
<evidence type="ECO:0000256" key="2">
    <source>
        <dbReference type="ARBA" id="ARBA00035392"/>
    </source>
</evidence>
<dbReference type="Pfam" id="PF01775">
    <property type="entry name" value="Ribosomal_L18A"/>
    <property type="match status" value="1"/>
</dbReference>
<comment type="subunit">
    <text evidence="3">Component of the large ribosomal subunit. Binds IPO9 with high affinity.</text>
</comment>